<evidence type="ECO:0000313" key="4">
    <source>
        <dbReference type="Proteomes" id="UP000183200"/>
    </source>
</evidence>
<dbReference type="RefSeq" id="WP_074607621.1">
    <property type="nucleotide sequence ID" value="NZ_FNGY01000004.1"/>
</dbReference>
<dbReference type="GO" id="GO:0070006">
    <property type="term" value="F:metalloaminopeptidase activity"/>
    <property type="evidence" value="ECO:0007669"/>
    <property type="project" value="InterPro"/>
</dbReference>
<reference evidence="4" key="1">
    <citation type="submission" date="2016-10" db="EMBL/GenBank/DDBJ databases">
        <authorList>
            <person name="Varghese N."/>
            <person name="Submissions S."/>
        </authorList>
    </citation>
    <scope>NUCLEOTIDE SEQUENCE [LARGE SCALE GENOMIC DNA]</scope>
    <source>
        <strain evidence="4">DSM 19110</strain>
    </source>
</reference>
<proteinExistence type="predicted"/>
<keyword evidence="3" id="KW-0378">Hydrolase</keyword>
<dbReference type="AlphaFoldDB" id="A0A1G9UXM1"/>
<keyword evidence="3" id="KW-0031">Aminopeptidase</keyword>
<feature type="chain" id="PRO_5010205146" evidence="1">
    <location>
        <begin position="23"/>
        <end position="235"/>
    </location>
</feature>
<evidence type="ECO:0000259" key="2">
    <source>
        <dbReference type="Pfam" id="PF02789"/>
    </source>
</evidence>
<dbReference type="STRING" id="430522.BFS30_21755"/>
<dbReference type="InterPro" id="IPR008283">
    <property type="entry name" value="Peptidase_M17_N"/>
</dbReference>
<feature type="domain" description="Peptidase M17 leucyl aminopeptidase N-terminal" evidence="2">
    <location>
        <begin position="84"/>
        <end position="189"/>
    </location>
</feature>
<evidence type="ECO:0000313" key="3">
    <source>
        <dbReference type="EMBL" id="SDM64711.1"/>
    </source>
</evidence>
<dbReference type="InterPro" id="IPR043472">
    <property type="entry name" value="Macro_dom-like"/>
</dbReference>
<dbReference type="Gene3D" id="3.40.220.10">
    <property type="entry name" value="Leucine Aminopeptidase, subunit E, domain 1"/>
    <property type="match status" value="1"/>
</dbReference>
<keyword evidence="4" id="KW-1185">Reference proteome</keyword>
<keyword evidence="3" id="KW-0645">Protease</keyword>
<dbReference type="SUPFAM" id="SSF52949">
    <property type="entry name" value="Macro domain-like"/>
    <property type="match status" value="1"/>
</dbReference>
<feature type="signal peptide" evidence="1">
    <location>
        <begin position="1"/>
        <end position="22"/>
    </location>
</feature>
<gene>
    <name evidence="3" type="ORF">SAMN05421820_104319</name>
</gene>
<dbReference type="GO" id="GO:0006508">
    <property type="term" value="P:proteolysis"/>
    <property type="evidence" value="ECO:0007669"/>
    <property type="project" value="InterPro"/>
</dbReference>
<dbReference type="Pfam" id="PF02789">
    <property type="entry name" value="Peptidase_M17_N"/>
    <property type="match status" value="1"/>
</dbReference>
<protein>
    <submittedName>
        <fullName evidence="3">Cytosol aminopeptidase family, N-terminal domain</fullName>
    </submittedName>
</protein>
<organism evidence="3 4">
    <name type="scientific">Pedobacter steynii</name>
    <dbReference type="NCBI Taxonomy" id="430522"/>
    <lineage>
        <taxon>Bacteria</taxon>
        <taxon>Pseudomonadati</taxon>
        <taxon>Bacteroidota</taxon>
        <taxon>Sphingobacteriia</taxon>
        <taxon>Sphingobacteriales</taxon>
        <taxon>Sphingobacteriaceae</taxon>
        <taxon>Pedobacter</taxon>
    </lineage>
</organism>
<dbReference type="OrthoDB" id="651222at2"/>
<evidence type="ECO:0000256" key="1">
    <source>
        <dbReference type="SAM" id="SignalP"/>
    </source>
</evidence>
<dbReference type="EMBL" id="FNGY01000004">
    <property type="protein sequence ID" value="SDM64711.1"/>
    <property type="molecule type" value="Genomic_DNA"/>
</dbReference>
<accession>A0A1G9UXM1</accession>
<name>A0A1G9UXM1_9SPHI</name>
<sequence>MKNNFRVAMMIFSVFITGTAFAQSSTAIGTAKVWGSIDGIAIEGIVQGPSAQVSDLQIACVFEYTEGDIFNTPPALPAALNGLVHLDQDMKGLLTEIRKSGKFHGQANETILISPPKGTIGGKNLLLIGLGDRNKFTPDIMTGIGSIAMREALRLGVNNFSFASDLKDAGIDSPTALVAANVVKGIFEAYRTQTWLKEKKMSTFKPVSKVILLAGPAFFTTAGEGIQEAIAALKN</sequence>
<dbReference type="Proteomes" id="UP000183200">
    <property type="component" value="Unassembled WGS sequence"/>
</dbReference>
<keyword evidence="1" id="KW-0732">Signal</keyword>